<keyword evidence="3 5" id="KW-0479">Metal-binding</keyword>
<reference evidence="6 7" key="1">
    <citation type="submission" date="2019-04" db="EMBL/GenBank/DDBJ databases">
        <title>An improved genome assembly and genetic linkage map for asparagus bean, Vigna unguiculata ssp. sesquipedialis.</title>
        <authorList>
            <person name="Xia Q."/>
            <person name="Zhang R."/>
            <person name="Dong Y."/>
        </authorList>
    </citation>
    <scope>NUCLEOTIDE SEQUENCE [LARGE SCALE GENOMIC DNA]</scope>
    <source>
        <tissue evidence="6">Leaf</tissue>
    </source>
</reference>
<comment type="similarity">
    <text evidence="2 5">Belongs to the metallothionein superfamily. Type 15 family.</text>
</comment>
<evidence type="ECO:0000256" key="1">
    <source>
        <dbReference type="ARBA" id="ARBA00002568"/>
    </source>
</evidence>
<comment type="function">
    <text evidence="1 5">Metallothioneins have a high content of cysteine residues that bind various heavy metals.</text>
</comment>
<dbReference type="Pfam" id="PF01439">
    <property type="entry name" value="Metallothio_2"/>
    <property type="match status" value="1"/>
</dbReference>
<organism evidence="6 7">
    <name type="scientific">Vigna unguiculata</name>
    <name type="common">Cowpea</name>
    <dbReference type="NCBI Taxonomy" id="3917"/>
    <lineage>
        <taxon>Eukaryota</taxon>
        <taxon>Viridiplantae</taxon>
        <taxon>Streptophyta</taxon>
        <taxon>Embryophyta</taxon>
        <taxon>Tracheophyta</taxon>
        <taxon>Spermatophyta</taxon>
        <taxon>Magnoliopsida</taxon>
        <taxon>eudicotyledons</taxon>
        <taxon>Gunneridae</taxon>
        <taxon>Pentapetalae</taxon>
        <taxon>rosids</taxon>
        <taxon>fabids</taxon>
        <taxon>Fabales</taxon>
        <taxon>Fabaceae</taxon>
        <taxon>Papilionoideae</taxon>
        <taxon>50 kb inversion clade</taxon>
        <taxon>NPAAA clade</taxon>
        <taxon>indigoferoid/millettioid clade</taxon>
        <taxon>Phaseoleae</taxon>
        <taxon>Vigna</taxon>
    </lineage>
</organism>
<gene>
    <name evidence="6" type="ORF">DEO72_LG8g2214</name>
</gene>
<evidence type="ECO:0000256" key="2">
    <source>
        <dbReference type="ARBA" id="ARBA00005802"/>
    </source>
</evidence>
<name>A0A4D6MU88_VIGUN</name>
<sequence>MSSCGSKCGCGSSCSCGSNCSCSKYSFDMSYAEKTSTETLVLGVGPVKPQLEGAEVAAEDNGCKCGSNCTCDPCNCK</sequence>
<dbReference type="GO" id="GO:0046872">
    <property type="term" value="F:metal ion binding"/>
    <property type="evidence" value="ECO:0007669"/>
    <property type="project" value="UniProtKB-UniRule"/>
</dbReference>
<dbReference type="PANTHER" id="PTHR33543">
    <property type="entry name" value="METALLOTHIONEIN-LIKE PROTEIN 2A"/>
    <property type="match status" value="1"/>
</dbReference>
<dbReference type="AlphaFoldDB" id="A0A4D6MU88"/>
<dbReference type="InterPro" id="IPR000347">
    <property type="entry name" value="Metalthion_15p"/>
</dbReference>
<keyword evidence="7" id="KW-1185">Reference proteome</keyword>
<evidence type="ECO:0000313" key="6">
    <source>
        <dbReference type="EMBL" id="QCE04181.1"/>
    </source>
</evidence>
<evidence type="ECO:0000313" key="7">
    <source>
        <dbReference type="Proteomes" id="UP000501690"/>
    </source>
</evidence>
<dbReference type="Proteomes" id="UP000501690">
    <property type="component" value="Linkage Group LG8"/>
</dbReference>
<accession>A0A4D6MU88</accession>
<dbReference type="EMBL" id="CP039352">
    <property type="protein sequence ID" value="QCE04181.1"/>
    <property type="molecule type" value="Genomic_DNA"/>
</dbReference>
<protein>
    <recommendedName>
        <fullName evidence="5">Metallothionein-like protein</fullName>
    </recommendedName>
</protein>
<evidence type="ECO:0000256" key="4">
    <source>
        <dbReference type="ARBA" id="ARBA00022851"/>
    </source>
</evidence>
<evidence type="ECO:0000256" key="5">
    <source>
        <dbReference type="RuleBase" id="RU369052"/>
    </source>
</evidence>
<keyword evidence="4 5" id="KW-0480">Metal-thiolate cluster</keyword>
<evidence type="ECO:0000256" key="3">
    <source>
        <dbReference type="ARBA" id="ARBA00022723"/>
    </source>
</evidence>
<proteinExistence type="inferred from homology"/>
<dbReference type="PANTHER" id="PTHR33543:SF10">
    <property type="entry name" value="METALLOTHIONEIN-LIKE PROTEIN"/>
    <property type="match status" value="1"/>
</dbReference>